<gene>
    <name evidence="2" type="ORF">I553_8245</name>
</gene>
<comment type="caution">
    <text evidence="2">The sequence shown here is derived from an EMBL/GenBank/DDBJ whole genome shotgun (WGS) entry which is preliminary data.</text>
</comment>
<proteinExistence type="predicted"/>
<evidence type="ECO:0000256" key="1">
    <source>
        <dbReference type="SAM" id="MobiDB-lite"/>
    </source>
</evidence>
<evidence type="ECO:0000313" key="2">
    <source>
        <dbReference type="EMBL" id="EUA43911.1"/>
    </source>
</evidence>
<reference evidence="2" key="1">
    <citation type="submission" date="2014-01" db="EMBL/GenBank/DDBJ databases">
        <authorList>
            <person name="Brown-Elliot B."/>
            <person name="Wallace R."/>
            <person name="Lenaerts A."/>
            <person name="Ordway D."/>
            <person name="DeGroote M.A."/>
            <person name="Parker T."/>
            <person name="Sizemore C."/>
            <person name="Tallon L.J."/>
            <person name="Sadzewicz L.K."/>
            <person name="Sengamalay N."/>
            <person name="Fraser C.M."/>
            <person name="Hine E."/>
            <person name="Shefchek K.A."/>
            <person name="Das S.P."/>
            <person name="Tettelin H."/>
        </authorList>
    </citation>
    <scope>NUCLEOTIDE SEQUENCE [LARGE SCALE GENOMIC DNA]</scope>
    <source>
        <strain evidence="2">4042</strain>
    </source>
</reference>
<accession>X8BKB8</accession>
<protein>
    <submittedName>
        <fullName evidence="2">Uncharacterized protein</fullName>
    </submittedName>
</protein>
<name>X8BKB8_MYCXE</name>
<dbReference type="AlphaFoldDB" id="X8BKB8"/>
<sequence>MNVQGHQIFVDELARFADEAGEPRLTAMAQRIAAPLRVAVDGRRGLAAAQSRGPWPVRESNLPHPRPRT</sequence>
<feature type="region of interest" description="Disordered" evidence="1">
    <location>
        <begin position="45"/>
        <end position="69"/>
    </location>
</feature>
<dbReference type="PATRIC" id="fig|1299334.3.peg.3887"/>
<organism evidence="2">
    <name type="scientific">Mycobacterium xenopi 4042</name>
    <dbReference type="NCBI Taxonomy" id="1299334"/>
    <lineage>
        <taxon>Bacteria</taxon>
        <taxon>Bacillati</taxon>
        <taxon>Actinomycetota</taxon>
        <taxon>Actinomycetes</taxon>
        <taxon>Mycobacteriales</taxon>
        <taxon>Mycobacteriaceae</taxon>
        <taxon>Mycobacterium</taxon>
    </lineage>
</organism>
<dbReference type="EMBL" id="JAOB01000040">
    <property type="protein sequence ID" value="EUA43911.1"/>
    <property type="molecule type" value="Genomic_DNA"/>
</dbReference>